<name>A0ABS8YJM7_9BACL</name>
<organism evidence="2 3">
    <name type="scientific">Paenibacillus profundus</name>
    <dbReference type="NCBI Taxonomy" id="1173085"/>
    <lineage>
        <taxon>Bacteria</taxon>
        <taxon>Bacillati</taxon>
        <taxon>Bacillota</taxon>
        <taxon>Bacilli</taxon>
        <taxon>Bacillales</taxon>
        <taxon>Paenibacillaceae</taxon>
        <taxon>Paenibacillus</taxon>
    </lineage>
</organism>
<dbReference type="InterPro" id="IPR012854">
    <property type="entry name" value="Cu_amine_oxidase-like_N"/>
</dbReference>
<accession>A0ABS8YJM7</accession>
<evidence type="ECO:0000259" key="1">
    <source>
        <dbReference type="Pfam" id="PF07833"/>
    </source>
</evidence>
<dbReference type="SUPFAM" id="SSF55383">
    <property type="entry name" value="Copper amine oxidase, domain N"/>
    <property type="match status" value="1"/>
</dbReference>
<protein>
    <submittedName>
        <fullName evidence="2">Copper amine oxidase N-terminal domain-containing protein</fullName>
    </submittedName>
</protein>
<feature type="domain" description="Copper amine oxidase-like N-terminal" evidence="1">
    <location>
        <begin position="41"/>
        <end position="148"/>
    </location>
</feature>
<comment type="caution">
    <text evidence="2">The sequence shown here is derived from an EMBL/GenBank/DDBJ whole genome shotgun (WGS) entry which is preliminary data.</text>
</comment>
<dbReference type="Pfam" id="PF07833">
    <property type="entry name" value="Cu_amine_oxidN1"/>
    <property type="match status" value="1"/>
</dbReference>
<dbReference type="InterPro" id="IPR036582">
    <property type="entry name" value="Mao_N_sf"/>
</dbReference>
<dbReference type="Gene3D" id="3.30.457.10">
    <property type="entry name" value="Copper amine oxidase-like, N-terminal domain"/>
    <property type="match status" value="1"/>
</dbReference>
<proteinExistence type="predicted"/>
<dbReference type="Proteomes" id="UP001199916">
    <property type="component" value="Unassembled WGS sequence"/>
</dbReference>
<evidence type="ECO:0000313" key="2">
    <source>
        <dbReference type="EMBL" id="MCE5172098.1"/>
    </source>
</evidence>
<reference evidence="2 3" key="1">
    <citation type="submission" date="2021-11" db="EMBL/GenBank/DDBJ databases">
        <title>Draft genome sequence of Paenibacillus profundus YoMME, a new Gram-positive bacteria with exoelectrogenic properties.</title>
        <authorList>
            <person name="Hubenova Y."/>
            <person name="Hubenova E."/>
            <person name="Manasiev Y."/>
            <person name="Peykov S."/>
            <person name="Mitov M."/>
        </authorList>
    </citation>
    <scope>NUCLEOTIDE SEQUENCE [LARGE SCALE GENOMIC DNA]</scope>
    <source>
        <strain evidence="2 3">YoMME</strain>
    </source>
</reference>
<keyword evidence="3" id="KW-1185">Reference proteome</keyword>
<dbReference type="RefSeq" id="WP_233698383.1">
    <property type="nucleotide sequence ID" value="NZ_JAJNBZ010000024.1"/>
</dbReference>
<evidence type="ECO:0000313" key="3">
    <source>
        <dbReference type="Proteomes" id="UP001199916"/>
    </source>
</evidence>
<gene>
    <name evidence="2" type="ORF">LQV63_22715</name>
</gene>
<dbReference type="EMBL" id="JAJNBZ010000024">
    <property type="protein sequence ID" value="MCE5172098.1"/>
    <property type="molecule type" value="Genomic_DNA"/>
</dbReference>
<sequence length="382" mass="43706">MKKIVSFVIAGTMAIGSFPGLISTASALKYDATQRALEIVLDGNKIPFQEVRPMMDANNRTLVPLRVVSENLGAKVKWDGKSKKAMIQKGDARIEMKVNDSTAYINGEATTFDSQMVMIGSSTFVPLRFVSEAFGTEVEFDKGAYYVYVKTPGFEKADVKLDEYGREIRTTNLPKNHKDFPYILKDIPNEMYEVPLHIEKGEEDKFMNPLKLLSEPHINRVNVDAWKEKIEEYYGLVLNVDYKNIDYNWAKQVRSYVNQLGGDQEMRTYVDWAIKNKIKVEGHLISEPSILYNDGMDYRMRAKIKFRFTNFNKYKDLLYDTSFHLIKNDNGKLLQYEKNVWYGGYVDVPLSSNIDGAKYTKSLMVDGGASLFLDNAIIKRGK</sequence>